<proteinExistence type="predicted"/>
<evidence type="ECO:0000313" key="1">
    <source>
        <dbReference type="EMBL" id="GAF96720.1"/>
    </source>
</evidence>
<dbReference type="EMBL" id="BARS01019970">
    <property type="protein sequence ID" value="GAF96720.1"/>
    <property type="molecule type" value="Genomic_DNA"/>
</dbReference>
<protein>
    <submittedName>
        <fullName evidence="1">Uncharacterized protein</fullName>
    </submittedName>
</protein>
<reference evidence="1" key="1">
    <citation type="journal article" date="2014" name="Front. Microbiol.">
        <title>High frequency of phylogenetically diverse reductive dehalogenase-homologous genes in deep subseafloor sedimentary metagenomes.</title>
        <authorList>
            <person name="Kawai M."/>
            <person name="Futagami T."/>
            <person name="Toyoda A."/>
            <person name="Takaki Y."/>
            <person name="Nishi S."/>
            <person name="Hori S."/>
            <person name="Arai W."/>
            <person name="Tsubouchi T."/>
            <person name="Morono Y."/>
            <person name="Uchiyama I."/>
            <person name="Ito T."/>
            <person name="Fujiyama A."/>
            <person name="Inagaki F."/>
            <person name="Takami H."/>
        </authorList>
    </citation>
    <scope>NUCLEOTIDE SEQUENCE</scope>
    <source>
        <strain evidence="1">Expedition CK06-06</strain>
    </source>
</reference>
<name>X0V7U4_9ZZZZ</name>
<organism evidence="1">
    <name type="scientific">marine sediment metagenome</name>
    <dbReference type="NCBI Taxonomy" id="412755"/>
    <lineage>
        <taxon>unclassified sequences</taxon>
        <taxon>metagenomes</taxon>
        <taxon>ecological metagenomes</taxon>
    </lineage>
</organism>
<gene>
    <name evidence="1" type="ORF">S01H1_32272</name>
</gene>
<comment type="caution">
    <text evidence="1">The sequence shown here is derived from an EMBL/GenBank/DDBJ whole genome shotgun (WGS) entry which is preliminary data.</text>
</comment>
<sequence length="43" mass="4589">QVGLRRLGVEMHVPARVARDSAEEAAMGDDGAVTVHLFTVAKK</sequence>
<accession>X0V7U4</accession>
<feature type="non-terminal residue" evidence="1">
    <location>
        <position position="1"/>
    </location>
</feature>
<dbReference type="AlphaFoldDB" id="X0V7U4"/>